<comment type="caution">
    <text evidence="1">The sequence shown here is derived from an EMBL/GenBank/DDBJ whole genome shotgun (WGS) entry which is preliminary data.</text>
</comment>
<dbReference type="AlphaFoldDB" id="A0A101HL50"/>
<protein>
    <submittedName>
        <fullName evidence="1">Uncharacterized protein</fullName>
    </submittedName>
</protein>
<evidence type="ECO:0000313" key="2">
    <source>
        <dbReference type="Proteomes" id="UP000053860"/>
    </source>
</evidence>
<proteinExistence type="predicted"/>
<reference evidence="2" key="1">
    <citation type="journal article" date="2015" name="MBio">
        <title>Genome-Resolved Metagenomic Analysis Reveals Roles for Candidate Phyla and Other Microbial Community Members in Biogeochemical Transformations in Oil Reservoirs.</title>
        <authorList>
            <person name="Hu P."/>
            <person name="Tom L."/>
            <person name="Singh A."/>
            <person name="Thomas B.C."/>
            <person name="Baker B.J."/>
            <person name="Piceno Y.M."/>
            <person name="Andersen G.L."/>
            <person name="Banfield J.F."/>
        </authorList>
    </citation>
    <scope>NUCLEOTIDE SEQUENCE [LARGE SCALE GENOMIC DNA]</scope>
</reference>
<sequence>MDNRLKQQINFMVEAIEKGFRELLTDLVNKAREKGNLK</sequence>
<accession>A0A101HL50</accession>
<name>A0A101HL50_9BACT</name>
<dbReference type="Proteomes" id="UP000053860">
    <property type="component" value="Unassembled WGS sequence"/>
</dbReference>
<gene>
    <name evidence="1" type="ORF">XD92_0288</name>
</gene>
<organism evidence="1 2">
    <name type="scientific">Proteiniphilum acetatigenes</name>
    <dbReference type="NCBI Taxonomy" id="294710"/>
    <lineage>
        <taxon>Bacteria</taxon>
        <taxon>Pseudomonadati</taxon>
        <taxon>Bacteroidota</taxon>
        <taxon>Bacteroidia</taxon>
        <taxon>Bacteroidales</taxon>
        <taxon>Dysgonomonadaceae</taxon>
        <taxon>Proteiniphilum</taxon>
    </lineage>
</organism>
<dbReference type="EMBL" id="LGGN01000030">
    <property type="protein sequence ID" value="KUK78465.1"/>
    <property type="molecule type" value="Genomic_DNA"/>
</dbReference>
<evidence type="ECO:0000313" key="1">
    <source>
        <dbReference type="EMBL" id="KUK78465.1"/>
    </source>
</evidence>